<organism evidence="2 3">
    <name type="scientific">Desulfofundulus kuznetsovii (strain DSM 6115 / VKM B-1805 / 17)</name>
    <name type="common">Desulfotomaculum kuznetsovii</name>
    <dbReference type="NCBI Taxonomy" id="760568"/>
    <lineage>
        <taxon>Bacteria</taxon>
        <taxon>Bacillati</taxon>
        <taxon>Bacillota</taxon>
        <taxon>Clostridia</taxon>
        <taxon>Eubacteriales</taxon>
        <taxon>Peptococcaceae</taxon>
        <taxon>Desulfofundulus</taxon>
    </lineage>
</organism>
<name>A0AAU8PX07_DESK7</name>
<protein>
    <submittedName>
        <fullName evidence="2">DNA binding domain protein, excisionase family</fullName>
    </submittedName>
</protein>
<reference evidence="3" key="1">
    <citation type="submission" date="2011-05" db="EMBL/GenBank/DDBJ databases">
        <title>Complete sequence of Desulfotomaculum kuznetsovii DSM 6115.</title>
        <authorList>
            <person name="Lucas S."/>
            <person name="Han J."/>
            <person name="Lapidus A."/>
            <person name="Cheng J.-F."/>
            <person name="Goodwin L."/>
            <person name="Pitluck S."/>
            <person name="Peters L."/>
            <person name="Mikhailova N."/>
            <person name="Lu M."/>
            <person name="Saunders E."/>
            <person name="Han C."/>
            <person name="Tapia R."/>
            <person name="Land M."/>
            <person name="Hauser L."/>
            <person name="Kyrpides N."/>
            <person name="Ivanova N."/>
            <person name="Pagani I."/>
            <person name="Nazina T."/>
            <person name="Ivanova A."/>
            <person name="Parshina S."/>
            <person name="Kuever J."/>
            <person name="Muyzer G."/>
            <person name="Plugge C."/>
            <person name="Stams A."/>
            <person name="Woyke T."/>
        </authorList>
    </citation>
    <scope>NUCLEOTIDE SEQUENCE [LARGE SCALE GENOMIC DNA]</scope>
    <source>
        <strain evidence="3">DSM 6115 / VKM B-1805 / 17</strain>
    </source>
</reference>
<keyword evidence="3" id="KW-1185">Reference proteome</keyword>
<proteinExistence type="predicted"/>
<evidence type="ECO:0000259" key="1">
    <source>
        <dbReference type="Pfam" id="PF12728"/>
    </source>
</evidence>
<dbReference type="RefSeq" id="WP_013824494.1">
    <property type="nucleotide sequence ID" value="NC_015573.1"/>
</dbReference>
<dbReference type="Pfam" id="PF12728">
    <property type="entry name" value="HTH_17"/>
    <property type="match status" value="1"/>
</dbReference>
<evidence type="ECO:0000313" key="2">
    <source>
        <dbReference type="EMBL" id="AEG16991.1"/>
    </source>
</evidence>
<feature type="domain" description="Helix-turn-helix" evidence="1">
    <location>
        <begin position="14"/>
        <end position="61"/>
    </location>
</feature>
<evidence type="ECO:0000313" key="3">
    <source>
        <dbReference type="Proteomes" id="UP000009229"/>
    </source>
</evidence>
<dbReference type="EMBL" id="CP002770">
    <property type="protein sequence ID" value="AEG16991.1"/>
    <property type="molecule type" value="Genomic_DNA"/>
</dbReference>
<accession>A0AAU8PX07</accession>
<dbReference type="AlphaFoldDB" id="A0AAU8PX07"/>
<sequence length="64" mass="7319">MDRLDWDTLPAFFGPRELARFLGIGEAAAYALVKRPGFPVLKVGRKYRVSREGLKRWLEQQLAG</sequence>
<dbReference type="InterPro" id="IPR010093">
    <property type="entry name" value="SinI_DNA-bd"/>
</dbReference>
<dbReference type="InterPro" id="IPR041657">
    <property type="entry name" value="HTH_17"/>
</dbReference>
<dbReference type="NCBIfam" id="TIGR01764">
    <property type="entry name" value="excise"/>
    <property type="match status" value="1"/>
</dbReference>
<dbReference type="KEGG" id="dku:Desku_3515"/>
<gene>
    <name evidence="2" type="ordered locus">Desku_3515</name>
</gene>
<dbReference type="Proteomes" id="UP000009229">
    <property type="component" value="Chromosome"/>
</dbReference>
<dbReference type="GO" id="GO:0003677">
    <property type="term" value="F:DNA binding"/>
    <property type="evidence" value="ECO:0007669"/>
    <property type="project" value="InterPro"/>
</dbReference>